<keyword evidence="9" id="KW-0067">ATP-binding</keyword>
<evidence type="ECO:0000256" key="10">
    <source>
        <dbReference type="ARBA" id="ARBA00022999"/>
    </source>
</evidence>
<feature type="domain" description="SH3" evidence="13">
    <location>
        <begin position="61"/>
        <end position="125"/>
    </location>
</feature>
<dbReference type="GO" id="GO:0005737">
    <property type="term" value="C:cytoplasm"/>
    <property type="evidence" value="ECO:0007669"/>
    <property type="project" value="UniProtKB-SubCell"/>
</dbReference>
<dbReference type="SUPFAM" id="SSF50044">
    <property type="entry name" value="SH3-domain"/>
    <property type="match status" value="1"/>
</dbReference>
<evidence type="ECO:0000313" key="14">
    <source>
        <dbReference type="EMBL" id="ETE59412.1"/>
    </source>
</evidence>
<keyword evidence="3 12" id="KW-0728">SH3 domain</keyword>
<dbReference type="EC" id="2.7.10.2" evidence="2"/>
<dbReference type="Proteomes" id="UP000018936">
    <property type="component" value="Unassembled WGS sequence"/>
</dbReference>
<evidence type="ECO:0000256" key="11">
    <source>
        <dbReference type="ARBA" id="ARBA00023137"/>
    </source>
</evidence>
<dbReference type="GO" id="GO:0005524">
    <property type="term" value="F:ATP binding"/>
    <property type="evidence" value="ECO:0007669"/>
    <property type="project" value="UniProtKB-KW"/>
</dbReference>
<evidence type="ECO:0000256" key="12">
    <source>
        <dbReference type="PROSITE-ProRule" id="PRU00192"/>
    </source>
</evidence>
<dbReference type="InterPro" id="IPR001452">
    <property type="entry name" value="SH3_domain"/>
</dbReference>
<keyword evidence="4" id="KW-0963">Cytoplasm</keyword>
<keyword evidence="15" id="KW-1185">Reference proteome</keyword>
<evidence type="ECO:0000256" key="2">
    <source>
        <dbReference type="ARBA" id="ARBA00011903"/>
    </source>
</evidence>
<dbReference type="OrthoDB" id="4062651at2759"/>
<accession>V8NCV5</accession>
<evidence type="ECO:0000256" key="8">
    <source>
        <dbReference type="ARBA" id="ARBA00022777"/>
    </source>
</evidence>
<dbReference type="PRINTS" id="PR00452">
    <property type="entry name" value="SH3DOMAIN"/>
</dbReference>
<sequence length="130" mass="14621">MRSAIGSPSRFVHLAAGRAYLLRGTPPWGRQKGRQTNLLIRSLFSILRLTMACKTDLVPGANCSLYTSLWDFQAQTETELTFQAGDLFEVIQKTGEWCWAKQVDAQGGRSEEGYVPYNYLAKKETVETEP</sequence>
<evidence type="ECO:0000256" key="6">
    <source>
        <dbReference type="ARBA" id="ARBA00022679"/>
    </source>
</evidence>
<keyword evidence="5" id="KW-0597">Phosphoprotein</keyword>
<evidence type="ECO:0000256" key="5">
    <source>
        <dbReference type="ARBA" id="ARBA00022553"/>
    </source>
</evidence>
<evidence type="ECO:0000256" key="4">
    <source>
        <dbReference type="ARBA" id="ARBA00022490"/>
    </source>
</evidence>
<proteinExistence type="predicted"/>
<comment type="subcellular location">
    <subcellularLocation>
        <location evidence="1">Cytoplasm</location>
    </subcellularLocation>
</comment>
<evidence type="ECO:0000259" key="13">
    <source>
        <dbReference type="PROSITE" id="PS50002"/>
    </source>
</evidence>
<dbReference type="PROSITE" id="PS50002">
    <property type="entry name" value="SH3"/>
    <property type="match status" value="1"/>
</dbReference>
<organism evidence="14 15">
    <name type="scientific">Ophiophagus hannah</name>
    <name type="common">King cobra</name>
    <name type="synonym">Naja hannah</name>
    <dbReference type="NCBI Taxonomy" id="8665"/>
    <lineage>
        <taxon>Eukaryota</taxon>
        <taxon>Metazoa</taxon>
        <taxon>Chordata</taxon>
        <taxon>Craniata</taxon>
        <taxon>Vertebrata</taxon>
        <taxon>Euteleostomi</taxon>
        <taxon>Lepidosauria</taxon>
        <taxon>Squamata</taxon>
        <taxon>Bifurcata</taxon>
        <taxon>Unidentata</taxon>
        <taxon>Episquamata</taxon>
        <taxon>Toxicofera</taxon>
        <taxon>Serpentes</taxon>
        <taxon>Colubroidea</taxon>
        <taxon>Elapidae</taxon>
        <taxon>Elapinae</taxon>
        <taxon>Ophiophagus</taxon>
    </lineage>
</organism>
<evidence type="ECO:0000313" key="15">
    <source>
        <dbReference type="Proteomes" id="UP000018936"/>
    </source>
</evidence>
<dbReference type="GO" id="GO:0004715">
    <property type="term" value="F:non-membrane spanning protein tyrosine kinase activity"/>
    <property type="evidence" value="ECO:0007669"/>
    <property type="project" value="UniProtKB-EC"/>
</dbReference>
<gene>
    <name evidence="14" type="primary">Ptk6</name>
    <name evidence="14" type="ORF">L345_14861</name>
</gene>
<name>V8NCV5_OPHHA</name>
<evidence type="ECO:0000256" key="7">
    <source>
        <dbReference type="ARBA" id="ARBA00022741"/>
    </source>
</evidence>
<keyword evidence="7" id="KW-0547">Nucleotide-binding</keyword>
<keyword evidence="8 14" id="KW-0418">Kinase</keyword>
<dbReference type="SMART" id="SM00326">
    <property type="entry name" value="SH3"/>
    <property type="match status" value="1"/>
</dbReference>
<dbReference type="AlphaFoldDB" id="V8NCV5"/>
<evidence type="ECO:0000256" key="3">
    <source>
        <dbReference type="ARBA" id="ARBA00022443"/>
    </source>
</evidence>
<dbReference type="Gene3D" id="2.30.30.40">
    <property type="entry name" value="SH3 Domains"/>
    <property type="match status" value="1"/>
</dbReference>
<dbReference type="FunFam" id="2.30.30.40:FF:000229">
    <property type="entry name" value="Tyrosine-protein kinase"/>
    <property type="match status" value="1"/>
</dbReference>
<keyword evidence="6" id="KW-0808">Transferase</keyword>
<keyword evidence="10" id="KW-0727">SH2 domain</keyword>
<keyword evidence="11 14" id="KW-0829">Tyrosine-protein kinase</keyword>
<reference evidence="14 15" key="1">
    <citation type="journal article" date="2013" name="Proc. Natl. Acad. Sci. U.S.A.">
        <title>The king cobra genome reveals dynamic gene evolution and adaptation in the snake venom system.</title>
        <authorList>
            <person name="Vonk F.J."/>
            <person name="Casewell N.R."/>
            <person name="Henkel C.V."/>
            <person name="Heimberg A.M."/>
            <person name="Jansen H.J."/>
            <person name="McCleary R.J."/>
            <person name="Kerkkamp H.M."/>
            <person name="Vos R.A."/>
            <person name="Guerreiro I."/>
            <person name="Calvete J.J."/>
            <person name="Wuster W."/>
            <person name="Woods A.E."/>
            <person name="Logan J.M."/>
            <person name="Harrison R.A."/>
            <person name="Castoe T.A."/>
            <person name="de Koning A.P."/>
            <person name="Pollock D.D."/>
            <person name="Yandell M."/>
            <person name="Calderon D."/>
            <person name="Renjifo C."/>
            <person name="Currier R.B."/>
            <person name="Salgado D."/>
            <person name="Pla D."/>
            <person name="Sanz L."/>
            <person name="Hyder A.S."/>
            <person name="Ribeiro J.M."/>
            <person name="Arntzen J.W."/>
            <person name="van den Thillart G.E."/>
            <person name="Boetzer M."/>
            <person name="Pirovano W."/>
            <person name="Dirks R.P."/>
            <person name="Spaink H.P."/>
            <person name="Duboule D."/>
            <person name="McGlinn E."/>
            <person name="Kini R.M."/>
            <person name="Richardson M.K."/>
        </authorList>
    </citation>
    <scope>NUCLEOTIDE SEQUENCE</scope>
    <source>
        <tissue evidence="14">Blood</tissue>
    </source>
</reference>
<evidence type="ECO:0000256" key="1">
    <source>
        <dbReference type="ARBA" id="ARBA00004496"/>
    </source>
</evidence>
<dbReference type="Pfam" id="PF14604">
    <property type="entry name" value="SH3_9"/>
    <property type="match status" value="1"/>
</dbReference>
<dbReference type="InterPro" id="IPR036028">
    <property type="entry name" value="SH3-like_dom_sf"/>
</dbReference>
<protein>
    <recommendedName>
        <fullName evidence="2">non-specific protein-tyrosine kinase</fullName>
        <ecNumber evidence="2">2.7.10.2</ecNumber>
    </recommendedName>
</protein>
<evidence type="ECO:0000256" key="9">
    <source>
        <dbReference type="ARBA" id="ARBA00022840"/>
    </source>
</evidence>
<comment type="caution">
    <text evidence="14">The sequence shown here is derived from an EMBL/GenBank/DDBJ whole genome shotgun (WGS) entry which is preliminary data.</text>
</comment>
<dbReference type="EMBL" id="AZIM01005598">
    <property type="protein sequence ID" value="ETE59412.1"/>
    <property type="molecule type" value="Genomic_DNA"/>
</dbReference>
<feature type="non-terminal residue" evidence="14">
    <location>
        <position position="1"/>
    </location>
</feature>